<dbReference type="SMART" id="SM00939">
    <property type="entry name" value="PepX_C"/>
    <property type="match status" value="1"/>
</dbReference>
<dbReference type="InterPro" id="IPR029058">
    <property type="entry name" value="AB_hydrolase_fold"/>
</dbReference>
<dbReference type="InterPro" id="IPR005674">
    <property type="entry name" value="CocE/Ser_esterase"/>
</dbReference>
<gene>
    <name evidence="3" type="ORF">GCM10009836_50570</name>
</gene>
<dbReference type="RefSeq" id="WP_344421970.1">
    <property type="nucleotide sequence ID" value="NZ_BAAAQK010000019.1"/>
</dbReference>
<dbReference type="Gene3D" id="3.40.50.1820">
    <property type="entry name" value="alpha/beta hydrolase"/>
    <property type="match status" value="1"/>
</dbReference>
<dbReference type="Pfam" id="PF02129">
    <property type="entry name" value="Peptidase_S15"/>
    <property type="match status" value="1"/>
</dbReference>
<keyword evidence="4" id="KW-1185">Reference proteome</keyword>
<dbReference type="InterPro" id="IPR000383">
    <property type="entry name" value="Xaa-Pro-like_dom"/>
</dbReference>
<reference evidence="3 4" key="1">
    <citation type="journal article" date="2019" name="Int. J. Syst. Evol. Microbiol.">
        <title>The Global Catalogue of Microorganisms (GCM) 10K type strain sequencing project: providing services to taxonomists for standard genome sequencing and annotation.</title>
        <authorList>
            <consortium name="The Broad Institute Genomics Platform"/>
            <consortium name="The Broad Institute Genome Sequencing Center for Infectious Disease"/>
            <person name="Wu L."/>
            <person name="Ma J."/>
        </authorList>
    </citation>
    <scope>NUCLEOTIDE SEQUENCE [LARGE SCALE GENOMIC DNA]</scope>
    <source>
        <strain evidence="3 4">JCM 16009</strain>
    </source>
</reference>
<dbReference type="NCBIfam" id="TIGR00976">
    <property type="entry name" value="CocE_NonD"/>
    <property type="match status" value="1"/>
</dbReference>
<dbReference type="InterPro" id="IPR050585">
    <property type="entry name" value="Xaa-Pro_dipeptidyl-ppase/CocE"/>
</dbReference>
<evidence type="ECO:0000313" key="3">
    <source>
        <dbReference type="EMBL" id="GAA1864141.1"/>
    </source>
</evidence>
<dbReference type="EMBL" id="BAAAQK010000019">
    <property type="protein sequence ID" value="GAA1864141.1"/>
    <property type="molecule type" value="Genomic_DNA"/>
</dbReference>
<dbReference type="Gene3D" id="2.60.120.260">
    <property type="entry name" value="Galactose-binding domain-like"/>
    <property type="match status" value="1"/>
</dbReference>
<organism evidence="3 4">
    <name type="scientific">Pseudonocardia ailaonensis</name>
    <dbReference type="NCBI Taxonomy" id="367279"/>
    <lineage>
        <taxon>Bacteria</taxon>
        <taxon>Bacillati</taxon>
        <taxon>Actinomycetota</taxon>
        <taxon>Actinomycetes</taxon>
        <taxon>Pseudonocardiales</taxon>
        <taxon>Pseudonocardiaceae</taxon>
        <taxon>Pseudonocardia</taxon>
    </lineage>
</organism>
<dbReference type="Proteomes" id="UP001500449">
    <property type="component" value="Unassembled WGS sequence"/>
</dbReference>
<dbReference type="Gene3D" id="1.10.3020.10">
    <property type="entry name" value="alpha-amino acid ester hydrolase ( Helical cap domain)"/>
    <property type="match status" value="1"/>
</dbReference>
<feature type="domain" description="Xaa-Pro dipeptidyl-peptidase C-terminal" evidence="2">
    <location>
        <begin position="307"/>
        <end position="545"/>
    </location>
</feature>
<dbReference type="InterPro" id="IPR008979">
    <property type="entry name" value="Galactose-bd-like_sf"/>
</dbReference>
<keyword evidence="1 3" id="KW-0378">Hydrolase</keyword>
<dbReference type="Pfam" id="PF08530">
    <property type="entry name" value="PepX_C"/>
    <property type="match status" value="1"/>
</dbReference>
<evidence type="ECO:0000313" key="4">
    <source>
        <dbReference type="Proteomes" id="UP001500449"/>
    </source>
</evidence>
<proteinExistence type="predicted"/>
<evidence type="ECO:0000259" key="2">
    <source>
        <dbReference type="SMART" id="SM00939"/>
    </source>
</evidence>
<name>A0ABN2NEJ8_9PSEU</name>
<dbReference type="InterPro" id="IPR013736">
    <property type="entry name" value="Xaa-Pro_dipept_C"/>
</dbReference>
<accession>A0ABN2NEJ8</accession>
<dbReference type="SUPFAM" id="SSF49785">
    <property type="entry name" value="Galactose-binding domain-like"/>
    <property type="match status" value="1"/>
</dbReference>
<dbReference type="PANTHER" id="PTHR43056:SF10">
    <property type="entry name" value="COCE_NOND FAMILY, PUTATIVE (AFU_ORTHOLOGUE AFUA_7G00600)-RELATED"/>
    <property type="match status" value="1"/>
</dbReference>
<evidence type="ECO:0000256" key="1">
    <source>
        <dbReference type="ARBA" id="ARBA00022801"/>
    </source>
</evidence>
<sequence length="559" mass="60296">MSALLRERNLPVTLPDGVVLRADVYRDPAAGPQPVLLQYTAYDKSNWTSVNGVVNPERAVDAGFVVVVVDARGRFRSEGEFRPFVDTGPDAAACIAWAAEQPWSTGRVGMYGASNNGVPQWQALREKAPALGAIVPHFTASEFDQGWVYRGGAFTLGFNLWWSVANLAPDQVARVGADPAPLAAALRDPGFDRLPLEDVPALAHSPHYAEWVANPPGSDYWRDLSARDALTTTEVPILNVAGWYNVHLDGNLANFEAVASSGGPAARSQRLVIGPWIQWMPTFLGDSCGPERRFPGSLSIDLEGMQLAWFAHHLGDGPDPAFPPVRLYVMGADVWRDEQEWPPARARTVPYYLHADGTLTPEEPGEEPASSWVHDPHDPVPTRGGSTYLPTAPANIGPMDRADLHTRPDVLLFRGPVLTEPVEVTGPVRAVVHLQTDAPATDVTVTLVDIHPDGRATLLCDGIRRVTAEQVAAAGDEPVRVEIDLVATSNLFREGHAIGVEIASSSFPKWDRHAGTQDGRARSSADLRVAHQTLLHSSEFPAAVLLPMVPVPGAGEVSA</sequence>
<dbReference type="GO" id="GO:0016787">
    <property type="term" value="F:hydrolase activity"/>
    <property type="evidence" value="ECO:0007669"/>
    <property type="project" value="UniProtKB-KW"/>
</dbReference>
<dbReference type="SUPFAM" id="SSF53474">
    <property type="entry name" value="alpha/beta-Hydrolases"/>
    <property type="match status" value="1"/>
</dbReference>
<dbReference type="PANTHER" id="PTHR43056">
    <property type="entry name" value="PEPTIDASE S9 PROLYL OLIGOPEPTIDASE"/>
    <property type="match status" value="1"/>
</dbReference>
<protein>
    <submittedName>
        <fullName evidence="3">CocE/NonD family hydrolase</fullName>
    </submittedName>
</protein>
<comment type="caution">
    <text evidence="3">The sequence shown here is derived from an EMBL/GenBank/DDBJ whole genome shotgun (WGS) entry which is preliminary data.</text>
</comment>